<protein>
    <submittedName>
        <fullName evidence="4">Flavodoxin family protein</fullName>
    </submittedName>
</protein>
<comment type="similarity">
    <text evidence="1">Belongs to the NAD(P)H dehydrogenase (quinone) family.</text>
</comment>
<gene>
    <name evidence="4" type="ORF">EBO34_09290</name>
</gene>
<dbReference type="InterPro" id="IPR029039">
    <property type="entry name" value="Flavoprotein-like_sf"/>
</dbReference>
<evidence type="ECO:0000259" key="3">
    <source>
        <dbReference type="Pfam" id="PF02525"/>
    </source>
</evidence>
<dbReference type="InterPro" id="IPR003680">
    <property type="entry name" value="Flavodoxin_fold"/>
</dbReference>
<dbReference type="InterPro" id="IPR051545">
    <property type="entry name" value="NAD(P)H_dehydrogenase_qn"/>
</dbReference>
<dbReference type="OrthoDB" id="9798454at2"/>
<comment type="caution">
    <text evidence="4">The sequence shown here is derived from an EMBL/GenBank/DDBJ whole genome shotgun (WGS) entry which is preliminary data.</text>
</comment>
<sequence length="196" mass="22329">MNHLLVYMHPSKDSFNGSLLKAYAGTLKNQGHQVEVRSLYEMDFQPLLSREEYKDSFKGVYKEDVITEHRFFLWADAITFLFPLWWGSFPAAGKGYLDRVLSYGVAYGLDGEKPIPLLTGKKAAIICTTGAPSEEYDASGMHQTMNRLFDEAIFRFCGLEPAFHEYFGGVLICKDHEREKMIERVKELAGSWIHGS</sequence>
<dbReference type="SUPFAM" id="SSF52218">
    <property type="entry name" value="Flavoproteins"/>
    <property type="match status" value="1"/>
</dbReference>
<reference evidence="4 5" key="1">
    <citation type="submission" date="2018-10" db="EMBL/GenBank/DDBJ databases">
        <title>Bacillus Keqinensis sp. nov., a moderately halophilic bacterium isolated from a saline-alkaline lake.</title>
        <authorList>
            <person name="Wang H."/>
        </authorList>
    </citation>
    <scope>NUCLEOTIDE SEQUENCE [LARGE SCALE GENOMIC DNA]</scope>
    <source>
        <strain evidence="4 5">KQ-3</strain>
    </source>
</reference>
<dbReference type="GO" id="GO:0005829">
    <property type="term" value="C:cytosol"/>
    <property type="evidence" value="ECO:0007669"/>
    <property type="project" value="TreeGrafter"/>
</dbReference>
<evidence type="ECO:0000256" key="2">
    <source>
        <dbReference type="ARBA" id="ARBA00023002"/>
    </source>
</evidence>
<evidence type="ECO:0000256" key="1">
    <source>
        <dbReference type="ARBA" id="ARBA00006252"/>
    </source>
</evidence>
<evidence type="ECO:0000313" key="5">
    <source>
        <dbReference type="Proteomes" id="UP000278746"/>
    </source>
</evidence>
<dbReference type="RefSeq" id="WP_122897612.1">
    <property type="nucleotide sequence ID" value="NZ_RHIB01000001.1"/>
</dbReference>
<dbReference type="AlphaFoldDB" id="A0A3M7TYX0"/>
<dbReference type="Gene3D" id="3.40.50.360">
    <property type="match status" value="1"/>
</dbReference>
<proteinExistence type="inferred from homology"/>
<dbReference type="PANTHER" id="PTHR10204">
    <property type="entry name" value="NAD P H OXIDOREDUCTASE-RELATED"/>
    <property type="match status" value="1"/>
</dbReference>
<dbReference type="EMBL" id="RHIB01000001">
    <property type="protein sequence ID" value="RNA70102.1"/>
    <property type="molecule type" value="Genomic_DNA"/>
</dbReference>
<dbReference type="PANTHER" id="PTHR10204:SF34">
    <property type="entry name" value="NAD(P)H DEHYDROGENASE [QUINONE] 1 ISOFORM 1"/>
    <property type="match status" value="1"/>
</dbReference>
<feature type="domain" description="Flavodoxin-like fold" evidence="3">
    <location>
        <begin position="1"/>
        <end position="187"/>
    </location>
</feature>
<dbReference type="Proteomes" id="UP000278746">
    <property type="component" value="Unassembled WGS sequence"/>
</dbReference>
<name>A0A3M7TYX0_9BACI</name>
<keyword evidence="5" id="KW-1185">Reference proteome</keyword>
<dbReference type="GO" id="GO:0003955">
    <property type="term" value="F:NAD(P)H dehydrogenase (quinone) activity"/>
    <property type="evidence" value="ECO:0007669"/>
    <property type="project" value="TreeGrafter"/>
</dbReference>
<organism evidence="4 5">
    <name type="scientific">Alteribacter keqinensis</name>
    <dbReference type="NCBI Taxonomy" id="2483800"/>
    <lineage>
        <taxon>Bacteria</taxon>
        <taxon>Bacillati</taxon>
        <taxon>Bacillota</taxon>
        <taxon>Bacilli</taxon>
        <taxon>Bacillales</taxon>
        <taxon>Bacillaceae</taxon>
        <taxon>Alteribacter</taxon>
    </lineage>
</organism>
<dbReference type="Pfam" id="PF02525">
    <property type="entry name" value="Flavodoxin_2"/>
    <property type="match status" value="1"/>
</dbReference>
<keyword evidence="2" id="KW-0560">Oxidoreductase</keyword>
<evidence type="ECO:0000313" key="4">
    <source>
        <dbReference type="EMBL" id="RNA70102.1"/>
    </source>
</evidence>
<accession>A0A3M7TYX0</accession>